<dbReference type="GO" id="GO:0005654">
    <property type="term" value="C:nucleoplasm"/>
    <property type="evidence" value="ECO:0007669"/>
    <property type="project" value="TreeGrafter"/>
</dbReference>
<evidence type="ECO:0008006" key="7">
    <source>
        <dbReference type="Google" id="ProtNLM"/>
    </source>
</evidence>
<dbReference type="InterPro" id="IPR051730">
    <property type="entry name" value="NASP-like"/>
</dbReference>
<dbReference type="Proteomes" id="UP000024404">
    <property type="component" value="Unassembled WGS sequence"/>
</dbReference>
<feature type="region of interest" description="Disordered" evidence="4">
    <location>
        <begin position="212"/>
        <end position="303"/>
    </location>
</feature>
<keyword evidence="6" id="KW-1185">Reference proteome</keyword>
<dbReference type="PANTHER" id="PTHR15081:SF1">
    <property type="entry name" value="NUCLEAR AUTOANTIGENIC SPERM PROTEIN"/>
    <property type="match status" value="1"/>
</dbReference>
<dbReference type="EMBL" id="CMVM020000345">
    <property type="status" value="NOT_ANNOTATED_CDS"/>
    <property type="molecule type" value="Genomic_DNA"/>
</dbReference>
<evidence type="ECO:0000256" key="3">
    <source>
        <dbReference type="SAM" id="Coils"/>
    </source>
</evidence>
<feature type="coiled-coil region" evidence="3">
    <location>
        <begin position="406"/>
        <end position="448"/>
    </location>
</feature>
<dbReference type="Gene3D" id="1.25.40.10">
    <property type="entry name" value="Tetratricopeptide repeat domain"/>
    <property type="match status" value="1"/>
</dbReference>
<protein>
    <recommendedName>
        <fullName evidence="7">Tetratricopeptide SHNi-TPR domain-containing protein</fullName>
    </recommendedName>
</protein>
<organism evidence="5 6">
    <name type="scientific">Onchocerca volvulus</name>
    <dbReference type="NCBI Taxonomy" id="6282"/>
    <lineage>
        <taxon>Eukaryota</taxon>
        <taxon>Metazoa</taxon>
        <taxon>Ecdysozoa</taxon>
        <taxon>Nematoda</taxon>
        <taxon>Chromadorea</taxon>
        <taxon>Rhabditida</taxon>
        <taxon>Spirurina</taxon>
        <taxon>Spiruromorpha</taxon>
        <taxon>Filarioidea</taxon>
        <taxon>Onchocercidae</taxon>
        <taxon>Onchocerca</taxon>
    </lineage>
</organism>
<dbReference type="GO" id="GO:0034080">
    <property type="term" value="P:CENP-A containing chromatin assembly"/>
    <property type="evidence" value="ECO:0007669"/>
    <property type="project" value="TreeGrafter"/>
</dbReference>
<dbReference type="GO" id="GO:0042393">
    <property type="term" value="F:histone binding"/>
    <property type="evidence" value="ECO:0007669"/>
    <property type="project" value="TreeGrafter"/>
</dbReference>
<evidence type="ECO:0000256" key="2">
    <source>
        <dbReference type="ARBA" id="ARBA00022803"/>
    </source>
</evidence>
<keyword evidence="1" id="KW-0677">Repeat</keyword>
<dbReference type="EnsemblMetazoa" id="OVOC10694.1">
    <property type="protein sequence ID" value="OVOC10694.1"/>
    <property type="gene ID" value="WBGene00247503"/>
</dbReference>
<proteinExistence type="predicted"/>
<evidence type="ECO:0000313" key="6">
    <source>
        <dbReference type="Proteomes" id="UP000024404"/>
    </source>
</evidence>
<reference evidence="6" key="1">
    <citation type="submission" date="2013-10" db="EMBL/GenBank/DDBJ databases">
        <title>Genome sequencing of Onchocerca volvulus.</title>
        <authorList>
            <person name="Cotton J."/>
            <person name="Tsai J."/>
            <person name="Stanley E."/>
            <person name="Tracey A."/>
            <person name="Holroyd N."/>
            <person name="Lustigman S."/>
            <person name="Berriman M."/>
        </authorList>
    </citation>
    <scope>NUCLEOTIDE SEQUENCE</scope>
</reference>
<sequence length="526" mass="60763">MRMMEAISRNDEFVDMQEDEEDVEKFQALLAEGKQAYISERFKEAEIKLSEAAELSVNIYGYFAIPTFEPHLYYGKTLLELARLEDSVFSNTLHNIRVTDKEGCKKHNNEKYEDSEEVESFTGHFSFLVFRIKFFIFDFFTFISYAFLKEMELFLGLENERTQIVEKIGSAFEENAEVLEKKIACWVDSSNILEENNEASLYKYKLNFKEDEKTKTDHDADENETDLIMENDEGKEKNESNVIDHKEDRSRTGGKKEENGNMENEEKEKRDEVEDEEEKNDRLDEDKKDGFSEENDSKDGSEAGDVEYLQLAWENLEVARAICDKHLEEEGWKEKKVEVLLDLADCSTDAENYKQAIDDIDACIILTRSIFDKVDRRIAQAYFIKGRTHNLAKDFGNAAKVFGKSKEILEARLTKLETQLAHESQEEVEKIKKEIDELKSLLPEIQMKIDDSLESARSLTKESVVVEDKEGEISLKSSIKEMPVDDVSNLVRKKLKRPAGNETQKKMKRTKDDDVESVKTAVGSPP</sequence>
<dbReference type="AlphaFoldDB" id="A0A8R1XNE6"/>
<evidence type="ECO:0000256" key="4">
    <source>
        <dbReference type="SAM" id="MobiDB-lite"/>
    </source>
</evidence>
<dbReference type="GO" id="GO:0006335">
    <property type="term" value="P:DNA replication-dependent chromatin assembly"/>
    <property type="evidence" value="ECO:0007669"/>
    <property type="project" value="TreeGrafter"/>
</dbReference>
<evidence type="ECO:0000313" key="5">
    <source>
        <dbReference type="EnsemblMetazoa" id="OVOC10694.1"/>
    </source>
</evidence>
<evidence type="ECO:0000256" key="1">
    <source>
        <dbReference type="ARBA" id="ARBA00022737"/>
    </source>
</evidence>
<dbReference type="SUPFAM" id="SSF48452">
    <property type="entry name" value="TPR-like"/>
    <property type="match status" value="1"/>
</dbReference>
<reference evidence="5" key="2">
    <citation type="submission" date="2022-06" db="UniProtKB">
        <authorList>
            <consortium name="EnsemblMetazoa"/>
        </authorList>
    </citation>
    <scope>IDENTIFICATION</scope>
</reference>
<feature type="compositionally biased region" description="Basic and acidic residues" evidence="4">
    <location>
        <begin position="279"/>
        <end position="301"/>
    </location>
</feature>
<dbReference type="OMA" id="IDDIDAC"/>
<feature type="compositionally biased region" description="Basic and acidic residues" evidence="4">
    <location>
        <begin position="232"/>
        <end position="272"/>
    </location>
</feature>
<keyword evidence="2" id="KW-0802">TPR repeat</keyword>
<feature type="compositionally biased region" description="Acidic residues" evidence="4">
    <location>
        <begin position="219"/>
        <end position="231"/>
    </location>
</feature>
<accession>A0A8R1XNE6</accession>
<dbReference type="PANTHER" id="PTHR15081">
    <property type="entry name" value="NUCLEAR AUTOANTIGENIC SPERM PROTEIN NASP -RELATED"/>
    <property type="match status" value="1"/>
</dbReference>
<name>A0A8R1XNE6_ONCVO</name>
<dbReference type="InterPro" id="IPR011990">
    <property type="entry name" value="TPR-like_helical_dom_sf"/>
</dbReference>
<keyword evidence="3" id="KW-0175">Coiled coil</keyword>
<feature type="region of interest" description="Disordered" evidence="4">
    <location>
        <begin position="490"/>
        <end position="526"/>
    </location>
</feature>